<evidence type="ECO:0000256" key="2">
    <source>
        <dbReference type="ARBA" id="ARBA00022729"/>
    </source>
</evidence>
<organism evidence="6 7">
    <name type="scientific">Haloechinothrix aidingensis</name>
    <dbReference type="NCBI Taxonomy" id="2752311"/>
    <lineage>
        <taxon>Bacteria</taxon>
        <taxon>Bacillati</taxon>
        <taxon>Actinomycetota</taxon>
        <taxon>Actinomycetes</taxon>
        <taxon>Pseudonocardiales</taxon>
        <taxon>Pseudonocardiaceae</taxon>
        <taxon>Haloechinothrix</taxon>
    </lineage>
</organism>
<feature type="region of interest" description="Disordered" evidence="4">
    <location>
        <begin position="1"/>
        <end position="37"/>
    </location>
</feature>
<evidence type="ECO:0000313" key="7">
    <source>
        <dbReference type="Proteomes" id="UP000582974"/>
    </source>
</evidence>
<evidence type="ECO:0000313" key="6">
    <source>
        <dbReference type="EMBL" id="MBA0127147.1"/>
    </source>
</evidence>
<sequence length="520" mass="55830">MALAALLAGCTSGGEGSERTSRPDAQSRGPAGPVPQGLERFYRQSLSWGDCADFATTERATLAFNGPDIECGRLTVPLDYDEPDGTEITLGVVRRRAGNQDERIGSLIMNPGGPGVAGMPAAASLSQKIAGTALGERFDFVGFDPRGIGASEPQIRCLTDSERDAERADDDETDNSPDGIAGQEADARAFARKCQQRTEHGEAMLANLGTRMVARDMDVLRSVLGDEKLTYLGYSYGTRLGSVYAETYPGNVRAMVLDGAIAPSKNQEEQLIAQAAGFQRAFEQFVDWCVQREDCALGADPSTATQRFQELVRPLIEQPVPAGDGRELSYDDATTATAQALYSRDLWTALNSGLDELTQGQGTSLMRLADYYNERGPDGNYSTTQDAHTAIRCVDAPAVTDRQEILRAERRYEEVAPFLDDGKPDGAALGPCAYWPVPHTLEPHLPDARGLPPVLVVSTTNDPATPYQAGVRLADALGGGLLTFDGTRHTAFLQGNECVNGAATDYLVNLELPPEGKRCT</sequence>
<dbReference type="EMBL" id="JACCKD010000006">
    <property type="protein sequence ID" value="MBA0127147.1"/>
    <property type="molecule type" value="Genomic_DNA"/>
</dbReference>
<dbReference type="InterPro" id="IPR051601">
    <property type="entry name" value="Serine_prot/Carboxylest_S33"/>
</dbReference>
<keyword evidence="7" id="KW-1185">Reference proteome</keyword>
<gene>
    <name evidence="6" type="ORF">H0B56_16475</name>
</gene>
<reference evidence="6 7" key="1">
    <citation type="submission" date="2020-07" db="EMBL/GenBank/DDBJ databases">
        <title>Genome of Haloechinothrix sp.</title>
        <authorList>
            <person name="Tang S.-K."/>
            <person name="Yang L."/>
            <person name="Zhu W.-Y."/>
        </authorList>
    </citation>
    <scope>NUCLEOTIDE SEQUENCE [LARGE SCALE GENOMIC DNA]</scope>
    <source>
        <strain evidence="6 7">YIM 98757</strain>
    </source>
</reference>
<dbReference type="PANTHER" id="PTHR43248">
    <property type="entry name" value="2-SUCCINYL-6-HYDROXY-2,4-CYCLOHEXADIENE-1-CARBOXYLATE SYNTHASE"/>
    <property type="match status" value="1"/>
</dbReference>
<dbReference type="InterPro" id="IPR000073">
    <property type="entry name" value="AB_hydrolase_1"/>
</dbReference>
<feature type="domain" description="AB hydrolase-1" evidence="5">
    <location>
        <begin position="107"/>
        <end position="495"/>
    </location>
</feature>
<evidence type="ECO:0000256" key="4">
    <source>
        <dbReference type="SAM" id="MobiDB-lite"/>
    </source>
</evidence>
<dbReference type="Gene3D" id="3.40.50.1820">
    <property type="entry name" value="alpha/beta hydrolase"/>
    <property type="match status" value="1"/>
</dbReference>
<name>A0A838AD63_9PSEU</name>
<protein>
    <submittedName>
        <fullName evidence="6">Alpha/beta fold hydrolase</fullName>
    </submittedName>
</protein>
<comment type="similarity">
    <text evidence="1">Belongs to the peptidase S33 family.</text>
</comment>
<dbReference type="SUPFAM" id="SSF53474">
    <property type="entry name" value="alpha/beta-Hydrolases"/>
    <property type="match status" value="1"/>
</dbReference>
<evidence type="ECO:0000256" key="3">
    <source>
        <dbReference type="ARBA" id="ARBA00022801"/>
    </source>
</evidence>
<keyword evidence="2" id="KW-0732">Signal</keyword>
<comment type="caution">
    <text evidence="6">The sequence shown here is derived from an EMBL/GenBank/DDBJ whole genome shotgun (WGS) entry which is preliminary data.</text>
</comment>
<proteinExistence type="inferred from homology"/>
<dbReference type="Proteomes" id="UP000582974">
    <property type="component" value="Unassembled WGS sequence"/>
</dbReference>
<dbReference type="PANTHER" id="PTHR43248:SF29">
    <property type="entry name" value="TRIPEPTIDYL AMINOPEPTIDASE"/>
    <property type="match status" value="1"/>
</dbReference>
<accession>A0A838AD63</accession>
<dbReference type="InterPro" id="IPR029058">
    <property type="entry name" value="AB_hydrolase_fold"/>
</dbReference>
<feature type="region of interest" description="Disordered" evidence="4">
    <location>
        <begin position="159"/>
        <end position="181"/>
    </location>
</feature>
<evidence type="ECO:0000259" key="5">
    <source>
        <dbReference type="Pfam" id="PF00561"/>
    </source>
</evidence>
<dbReference type="AlphaFoldDB" id="A0A838AD63"/>
<keyword evidence="3 6" id="KW-0378">Hydrolase</keyword>
<evidence type="ECO:0000256" key="1">
    <source>
        <dbReference type="ARBA" id="ARBA00010088"/>
    </source>
</evidence>
<dbReference type="GO" id="GO:0016787">
    <property type="term" value="F:hydrolase activity"/>
    <property type="evidence" value="ECO:0007669"/>
    <property type="project" value="UniProtKB-KW"/>
</dbReference>
<dbReference type="Pfam" id="PF00561">
    <property type="entry name" value="Abhydrolase_1"/>
    <property type="match status" value="1"/>
</dbReference>